<evidence type="ECO:0000313" key="4">
    <source>
        <dbReference type="EMBL" id="TMQ49516.1"/>
    </source>
</evidence>
<gene>
    <name evidence="4" type="ORF">E6K71_04595</name>
    <name evidence="5" type="ORF">E6K75_03725</name>
</gene>
<dbReference type="NCBIfam" id="TIGR01777">
    <property type="entry name" value="yfcH"/>
    <property type="match status" value="1"/>
</dbReference>
<evidence type="ECO:0000256" key="1">
    <source>
        <dbReference type="ARBA" id="ARBA00009353"/>
    </source>
</evidence>
<reference evidence="6 7" key="1">
    <citation type="journal article" date="2019" name="Nat. Microbiol.">
        <title>Mediterranean grassland soil C-N compound turnover is dependent on rainfall and depth, and is mediated by genomically divergent microorganisms.</title>
        <authorList>
            <person name="Diamond S."/>
            <person name="Andeer P.F."/>
            <person name="Li Z."/>
            <person name="Crits-Christoph A."/>
            <person name="Burstein D."/>
            <person name="Anantharaman K."/>
            <person name="Lane K.R."/>
            <person name="Thomas B.C."/>
            <person name="Pan C."/>
            <person name="Northen T.R."/>
            <person name="Banfield J.F."/>
        </authorList>
    </citation>
    <scope>NUCLEOTIDE SEQUENCE [LARGE SCALE GENOMIC DNA]</scope>
    <source>
        <strain evidence="4">WS_1</strain>
        <strain evidence="5">WS_5</strain>
    </source>
</reference>
<dbReference type="SUPFAM" id="SSF51735">
    <property type="entry name" value="NAD(P)-binding Rossmann-fold domains"/>
    <property type="match status" value="1"/>
</dbReference>
<dbReference type="EMBL" id="VBOR01000056">
    <property type="protein sequence ID" value="TMQ49516.1"/>
    <property type="molecule type" value="Genomic_DNA"/>
</dbReference>
<dbReference type="InterPro" id="IPR013549">
    <property type="entry name" value="DUF1731"/>
</dbReference>
<organism evidence="4 6">
    <name type="scientific">Eiseniibacteriota bacterium</name>
    <dbReference type="NCBI Taxonomy" id="2212470"/>
    <lineage>
        <taxon>Bacteria</taxon>
        <taxon>Candidatus Eiseniibacteriota</taxon>
    </lineage>
</organism>
<accession>A0A538SDR9</accession>
<dbReference type="InterPro" id="IPR001509">
    <property type="entry name" value="Epimerase_deHydtase"/>
</dbReference>
<proteinExistence type="inferred from homology"/>
<feature type="domain" description="NAD-dependent epimerase/dehydratase" evidence="2">
    <location>
        <begin position="3"/>
        <end position="215"/>
    </location>
</feature>
<name>A0A538SDR9_UNCEI</name>
<sequence>MNVLVAGGTGFIGDALTRHLLGRGHRVSVLSRRPSAPDGTPSIFHWDPERGELDPRALAGVEGVVNLAGENLSGGRWTRERKRRLVESRVASTRFLARKMMERDPRPRAFVCASAVGIYGNRGEEILLEGSAPGTGFLAELCKAWEAEALAAREARIRTVTTRFGVVLDSRGGALAKLLPVFRAGIGGPLASGKQWMSWIALADVVQVLEAALTRENLEGPVNAVAPAPARNRELTRALGRVLKRPAILPVPAPVLHLIFGAMADEALLSSARAEPARLLELGYRFLYPELEVALRAAIRT</sequence>
<protein>
    <submittedName>
        <fullName evidence="4">TIGR01777 family protein</fullName>
    </submittedName>
</protein>
<dbReference type="AlphaFoldDB" id="A0A538SDR9"/>
<dbReference type="Gene3D" id="3.40.50.720">
    <property type="entry name" value="NAD(P)-binding Rossmann-like Domain"/>
    <property type="match status" value="1"/>
</dbReference>
<dbReference type="Pfam" id="PF08338">
    <property type="entry name" value="DUF1731"/>
    <property type="match status" value="1"/>
</dbReference>
<evidence type="ECO:0000313" key="6">
    <source>
        <dbReference type="Proteomes" id="UP000316292"/>
    </source>
</evidence>
<dbReference type="InterPro" id="IPR010099">
    <property type="entry name" value="SDR39U1"/>
</dbReference>
<dbReference type="InterPro" id="IPR036291">
    <property type="entry name" value="NAD(P)-bd_dom_sf"/>
</dbReference>
<evidence type="ECO:0000313" key="5">
    <source>
        <dbReference type="EMBL" id="TMQ59757.1"/>
    </source>
</evidence>
<dbReference type="PANTHER" id="PTHR11092">
    <property type="entry name" value="SUGAR NUCLEOTIDE EPIMERASE RELATED"/>
    <property type="match status" value="1"/>
</dbReference>
<dbReference type="EMBL" id="VBOV01000093">
    <property type="protein sequence ID" value="TMQ59757.1"/>
    <property type="molecule type" value="Genomic_DNA"/>
</dbReference>
<evidence type="ECO:0000259" key="3">
    <source>
        <dbReference type="Pfam" id="PF08338"/>
    </source>
</evidence>
<comment type="caution">
    <text evidence="4">The sequence shown here is derived from an EMBL/GenBank/DDBJ whole genome shotgun (WGS) entry which is preliminary data.</text>
</comment>
<feature type="domain" description="DUF1731" evidence="3">
    <location>
        <begin position="251"/>
        <end position="297"/>
    </location>
</feature>
<comment type="similarity">
    <text evidence="1">Belongs to the NAD(P)-dependent epimerase/dehydratase family. SDR39U1 subfamily.</text>
</comment>
<evidence type="ECO:0000313" key="7">
    <source>
        <dbReference type="Proteomes" id="UP000320913"/>
    </source>
</evidence>
<dbReference type="Pfam" id="PF01370">
    <property type="entry name" value="Epimerase"/>
    <property type="match status" value="1"/>
</dbReference>
<dbReference type="PANTHER" id="PTHR11092:SF0">
    <property type="entry name" value="EPIMERASE FAMILY PROTEIN SDR39U1"/>
    <property type="match status" value="1"/>
</dbReference>
<evidence type="ECO:0000259" key="2">
    <source>
        <dbReference type="Pfam" id="PF01370"/>
    </source>
</evidence>
<dbReference type="Proteomes" id="UP000316292">
    <property type="component" value="Unassembled WGS sequence"/>
</dbReference>
<dbReference type="Proteomes" id="UP000320913">
    <property type="component" value="Unassembled WGS sequence"/>
</dbReference>